<comment type="caution">
    <text evidence="2">The sequence shown here is derived from an EMBL/GenBank/DDBJ whole genome shotgun (WGS) entry which is preliminary data.</text>
</comment>
<organism evidence="2 3">
    <name type="scientific">Albula glossodonta</name>
    <name type="common">roundjaw bonefish</name>
    <dbReference type="NCBI Taxonomy" id="121402"/>
    <lineage>
        <taxon>Eukaryota</taxon>
        <taxon>Metazoa</taxon>
        <taxon>Chordata</taxon>
        <taxon>Craniata</taxon>
        <taxon>Vertebrata</taxon>
        <taxon>Euteleostomi</taxon>
        <taxon>Actinopterygii</taxon>
        <taxon>Neopterygii</taxon>
        <taxon>Teleostei</taxon>
        <taxon>Albuliformes</taxon>
        <taxon>Albulidae</taxon>
        <taxon>Albula</taxon>
    </lineage>
</organism>
<feature type="compositionally biased region" description="Basic and acidic residues" evidence="1">
    <location>
        <begin position="1"/>
        <end position="17"/>
    </location>
</feature>
<dbReference type="Proteomes" id="UP000824540">
    <property type="component" value="Unassembled WGS sequence"/>
</dbReference>
<dbReference type="EMBL" id="JAFBMS010000237">
    <property type="protein sequence ID" value="KAG9332604.1"/>
    <property type="molecule type" value="Genomic_DNA"/>
</dbReference>
<protein>
    <submittedName>
        <fullName evidence="2">Uncharacterized protein</fullName>
    </submittedName>
</protein>
<proteinExistence type="predicted"/>
<dbReference type="AlphaFoldDB" id="A0A8T2MXC4"/>
<keyword evidence="3" id="KW-1185">Reference proteome</keyword>
<feature type="region of interest" description="Disordered" evidence="1">
    <location>
        <begin position="1"/>
        <end position="28"/>
    </location>
</feature>
<name>A0A8T2MXC4_9TELE</name>
<accession>A0A8T2MXC4</accession>
<gene>
    <name evidence="2" type="ORF">JZ751_014702</name>
</gene>
<evidence type="ECO:0000313" key="3">
    <source>
        <dbReference type="Proteomes" id="UP000824540"/>
    </source>
</evidence>
<evidence type="ECO:0000256" key="1">
    <source>
        <dbReference type="SAM" id="MobiDB-lite"/>
    </source>
</evidence>
<evidence type="ECO:0000313" key="2">
    <source>
        <dbReference type="EMBL" id="KAG9332604.1"/>
    </source>
</evidence>
<dbReference type="OrthoDB" id="10423590at2759"/>
<reference evidence="2" key="1">
    <citation type="thesis" date="2021" institute="BYU ScholarsArchive" country="Provo, UT, USA">
        <title>Applications of and Algorithms for Genome Assembly and Genomic Analyses with an Emphasis on Marine Teleosts.</title>
        <authorList>
            <person name="Pickett B.D."/>
        </authorList>
    </citation>
    <scope>NUCLEOTIDE SEQUENCE</scope>
    <source>
        <strain evidence="2">HI-2016</strain>
    </source>
</reference>
<sequence>MEGGRKAEKERGGEGRHQGLGLTWTPDPPVRMRHKQRLIINYSCSVVQQWFYHAAWFYPHSSSWIGFIP</sequence>